<evidence type="ECO:0000313" key="3">
    <source>
        <dbReference type="EMBL" id="KAL2099758.1"/>
    </source>
</evidence>
<evidence type="ECO:0000256" key="2">
    <source>
        <dbReference type="SAM" id="Phobius"/>
    </source>
</evidence>
<keyword evidence="2" id="KW-1133">Transmembrane helix</keyword>
<feature type="region of interest" description="Disordered" evidence="1">
    <location>
        <begin position="135"/>
        <end position="253"/>
    </location>
</feature>
<feature type="transmembrane region" description="Helical" evidence="2">
    <location>
        <begin position="65"/>
        <end position="89"/>
    </location>
</feature>
<feature type="compositionally biased region" description="Pro residues" evidence="1">
    <location>
        <begin position="228"/>
        <end position="246"/>
    </location>
</feature>
<feature type="compositionally biased region" description="Pro residues" evidence="1">
    <location>
        <begin position="150"/>
        <end position="168"/>
    </location>
</feature>
<dbReference type="Proteomes" id="UP001591681">
    <property type="component" value="Unassembled WGS sequence"/>
</dbReference>
<comment type="caution">
    <text evidence="3">The sequence shown here is derived from an EMBL/GenBank/DDBJ whole genome shotgun (WGS) entry which is preliminary data.</text>
</comment>
<dbReference type="AlphaFoldDB" id="A0ABD1KKY6"/>
<proteinExistence type="predicted"/>
<protein>
    <submittedName>
        <fullName evidence="3">Uncharacterized protein</fullName>
    </submittedName>
</protein>
<dbReference type="EMBL" id="JBHFQA010000004">
    <property type="protein sequence ID" value="KAL2099758.1"/>
    <property type="molecule type" value="Genomic_DNA"/>
</dbReference>
<evidence type="ECO:0000313" key="4">
    <source>
        <dbReference type="Proteomes" id="UP001591681"/>
    </source>
</evidence>
<organism evidence="3 4">
    <name type="scientific">Coilia grayii</name>
    <name type="common">Gray's grenadier anchovy</name>
    <dbReference type="NCBI Taxonomy" id="363190"/>
    <lineage>
        <taxon>Eukaryota</taxon>
        <taxon>Metazoa</taxon>
        <taxon>Chordata</taxon>
        <taxon>Craniata</taxon>
        <taxon>Vertebrata</taxon>
        <taxon>Euteleostomi</taxon>
        <taxon>Actinopterygii</taxon>
        <taxon>Neopterygii</taxon>
        <taxon>Teleostei</taxon>
        <taxon>Clupei</taxon>
        <taxon>Clupeiformes</taxon>
        <taxon>Clupeoidei</taxon>
        <taxon>Engraulidae</taxon>
        <taxon>Coilinae</taxon>
        <taxon>Coilia</taxon>
    </lineage>
</organism>
<gene>
    <name evidence="3" type="ORF">ACEWY4_004152</name>
</gene>
<evidence type="ECO:0000256" key="1">
    <source>
        <dbReference type="SAM" id="MobiDB-lite"/>
    </source>
</evidence>
<feature type="compositionally biased region" description="Low complexity" evidence="1">
    <location>
        <begin position="169"/>
        <end position="205"/>
    </location>
</feature>
<accession>A0ABD1KKY6</accession>
<keyword evidence="4" id="KW-1185">Reference proteome</keyword>
<name>A0ABD1KKY6_9TELE</name>
<keyword evidence="2" id="KW-0472">Membrane</keyword>
<reference evidence="3 4" key="1">
    <citation type="submission" date="2024-09" db="EMBL/GenBank/DDBJ databases">
        <title>A chromosome-level genome assembly of Gray's grenadier anchovy, Coilia grayii.</title>
        <authorList>
            <person name="Fu Z."/>
        </authorList>
    </citation>
    <scope>NUCLEOTIDE SEQUENCE [LARGE SCALE GENOMIC DNA]</scope>
    <source>
        <strain evidence="3">G4</strain>
        <tissue evidence="3">Muscle</tissue>
    </source>
</reference>
<keyword evidence="2" id="KW-0812">Transmembrane</keyword>
<sequence length="302" mass="32109">MQPEQVTALEALQIPSQPMYLLTSHVVEHDSLPQGQSQLSPPLGTSSQAPCMVSVLPATCSRLEVSVVVFLLTAAAVAILVLLYWVLLLRHRLKVAQARHAVEYWGFFRSARYNLKEPGLPEAFPLPVMDITPAANGVAPHATDSKPQLSTPPPPPEPPAQPPSPPPYSESASCQLSASASSGFSPPCSSTQLQPPQALPSPAATKRASPAPSPVLRPTSTPTTIPFPSLPRPLHPLPPPPTPPRPLSAHPHPYIYTSPPSPYLSWGACSDVDVYASVGSIRLSRTSSGSQTQVILFEHSAL</sequence>
<feature type="compositionally biased region" description="Low complexity" evidence="1">
    <location>
        <begin position="218"/>
        <end position="227"/>
    </location>
</feature>